<dbReference type="PANTHER" id="PTHR31168">
    <property type="entry name" value="OS02G0292800 PROTEIN"/>
    <property type="match status" value="1"/>
</dbReference>
<dbReference type="OrthoDB" id="665451at2759"/>
<dbReference type="AlphaFoldDB" id="A0A1R3HXG9"/>
<evidence type="ECO:0000313" key="2">
    <source>
        <dbReference type="EMBL" id="OMO74921.1"/>
    </source>
</evidence>
<evidence type="ECO:0008006" key="4">
    <source>
        <dbReference type="Google" id="ProtNLM"/>
    </source>
</evidence>
<keyword evidence="1" id="KW-0812">Transmembrane</keyword>
<evidence type="ECO:0000256" key="1">
    <source>
        <dbReference type="SAM" id="Phobius"/>
    </source>
</evidence>
<feature type="transmembrane region" description="Helical" evidence="1">
    <location>
        <begin position="12"/>
        <end position="32"/>
    </location>
</feature>
<comment type="caution">
    <text evidence="2">The sequence shown here is derived from an EMBL/GenBank/DDBJ whole genome shotgun (WGS) entry which is preliminary data.</text>
</comment>
<name>A0A1R3HXG9_COCAP</name>
<dbReference type="Pfam" id="PF04654">
    <property type="entry name" value="DUF599"/>
    <property type="match status" value="1"/>
</dbReference>
<sequence length="260" mass="28743">MAWTKEYLDLVLVPSGLLIMSSYHVFLAYRCIKLPETTVLGYENHFRKAWVERMLQLEAKDRMLSLTTINSTTSAATFLATTSLALSSLIGTWLADTPSSLFRNSLVYGNTSTSIISVKYISLLICFLVAFGSFLQCIRNFAHATFLISMPNTDLPVSYVQKAVTRGSACWSIGLRAIYFATTLLLWVFGPIPMFAASVIMVVILHLLDRNVTPLHDFEPAESNSLTKINVESTAAAGVFELQDKANTNGTMEANLDPVH</sequence>
<feature type="transmembrane region" description="Helical" evidence="1">
    <location>
        <begin position="72"/>
        <end position="95"/>
    </location>
</feature>
<dbReference type="Gramene" id="OMO74921">
    <property type="protein sequence ID" value="OMO74921"/>
    <property type="gene ID" value="CCACVL1_16403"/>
</dbReference>
<dbReference type="OMA" id="CYVHASF"/>
<organism evidence="2 3">
    <name type="scientific">Corchorus capsularis</name>
    <name type="common">Jute</name>
    <dbReference type="NCBI Taxonomy" id="210143"/>
    <lineage>
        <taxon>Eukaryota</taxon>
        <taxon>Viridiplantae</taxon>
        <taxon>Streptophyta</taxon>
        <taxon>Embryophyta</taxon>
        <taxon>Tracheophyta</taxon>
        <taxon>Spermatophyta</taxon>
        <taxon>Magnoliopsida</taxon>
        <taxon>eudicotyledons</taxon>
        <taxon>Gunneridae</taxon>
        <taxon>Pentapetalae</taxon>
        <taxon>rosids</taxon>
        <taxon>malvids</taxon>
        <taxon>Malvales</taxon>
        <taxon>Malvaceae</taxon>
        <taxon>Grewioideae</taxon>
        <taxon>Apeibeae</taxon>
        <taxon>Corchorus</taxon>
    </lineage>
</organism>
<proteinExistence type="predicted"/>
<reference evidence="2 3" key="1">
    <citation type="submission" date="2013-09" db="EMBL/GenBank/DDBJ databases">
        <title>Corchorus capsularis genome sequencing.</title>
        <authorList>
            <person name="Alam M."/>
            <person name="Haque M.S."/>
            <person name="Islam M.S."/>
            <person name="Emdad E.M."/>
            <person name="Islam M.M."/>
            <person name="Ahmed B."/>
            <person name="Halim A."/>
            <person name="Hossen Q.M.M."/>
            <person name="Hossain M.Z."/>
            <person name="Ahmed R."/>
            <person name="Khan M.M."/>
            <person name="Islam R."/>
            <person name="Rashid M.M."/>
            <person name="Khan S.A."/>
            <person name="Rahman M.S."/>
            <person name="Alam M."/>
        </authorList>
    </citation>
    <scope>NUCLEOTIDE SEQUENCE [LARGE SCALE GENOMIC DNA]</scope>
    <source>
        <strain evidence="3">cv. CVL-1</strain>
        <tissue evidence="2">Whole seedling</tissue>
    </source>
</reference>
<keyword evidence="3" id="KW-1185">Reference proteome</keyword>
<dbReference type="InterPro" id="IPR006747">
    <property type="entry name" value="DUF599"/>
</dbReference>
<dbReference type="EMBL" id="AWWV01011053">
    <property type="protein sequence ID" value="OMO74921.1"/>
    <property type="molecule type" value="Genomic_DNA"/>
</dbReference>
<feature type="transmembrane region" description="Helical" evidence="1">
    <location>
        <begin position="184"/>
        <end position="208"/>
    </location>
</feature>
<dbReference type="PANTHER" id="PTHR31168:SF30">
    <property type="entry name" value="DUF599 DOMAIN-CONTAINING PROTEIN"/>
    <property type="match status" value="1"/>
</dbReference>
<keyword evidence="1" id="KW-0472">Membrane</keyword>
<accession>A0A1R3HXG9</accession>
<gene>
    <name evidence="2" type="ORF">CCACVL1_16403</name>
</gene>
<feature type="transmembrane region" description="Helical" evidence="1">
    <location>
        <begin position="115"/>
        <end position="135"/>
    </location>
</feature>
<keyword evidence="1" id="KW-1133">Transmembrane helix</keyword>
<protein>
    <recommendedName>
        <fullName evidence="4">DUF599 domain-containing protein</fullName>
    </recommendedName>
</protein>
<dbReference type="Proteomes" id="UP000188268">
    <property type="component" value="Unassembled WGS sequence"/>
</dbReference>
<evidence type="ECO:0000313" key="3">
    <source>
        <dbReference type="Proteomes" id="UP000188268"/>
    </source>
</evidence>